<dbReference type="InterPro" id="IPR035093">
    <property type="entry name" value="RelE/ParE_toxin_dom_sf"/>
</dbReference>
<proteinExistence type="predicted"/>
<sequence length="85" mass="10152">MYKLVFSNKFEKRLKKLTFSNKPLKFQAKKTVELIYSDIDHPSLRMHKLSNQKWSVSVNKSIRMILKIHDNEIFILDIGTHNDVY</sequence>
<dbReference type="AlphaFoldDB" id="A0A0G0CX55"/>
<protein>
    <recommendedName>
        <fullName evidence="3">Plasmid stabilization system</fullName>
    </recommendedName>
</protein>
<dbReference type="EMBL" id="LBOZ01000002">
    <property type="protein sequence ID" value="KKP47992.1"/>
    <property type="molecule type" value="Genomic_DNA"/>
</dbReference>
<accession>A0A0G0CX55</accession>
<comment type="caution">
    <text evidence="1">The sequence shown here is derived from an EMBL/GenBank/DDBJ whole genome shotgun (WGS) entry which is preliminary data.</text>
</comment>
<dbReference type="Gene3D" id="3.30.2310.20">
    <property type="entry name" value="RelE-like"/>
    <property type="match status" value="1"/>
</dbReference>
<dbReference type="Proteomes" id="UP000033995">
    <property type="component" value="Unassembled WGS sequence"/>
</dbReference>
<evidence type="ECO:0000313" key="1">
    <source>
        <dbReference type="EMBL" id="KKP47992.1"/>
    </source>
</evidence>
<reference evidence="1 2" key="1">
    <citation type="journal article" date="2015" name="Nature">
        <title>rRNA introns, odd ribosomes, and small enigmatic genomes across a large radiation of phyla.</title>
        <authorList>
            <person name="Brown C.T."/>
            <person name="Hug L.A."/>
            <person name="Thomas B.C."/>
            <person name="Sharon I."/>
            <person name="Castelle C.J."/>
            <person name="Singh A."/>
            <person name="Wilkins M.J."/>
            <person name="Williams K.H."/>
            <person name="Banfield J.F."/>
        </authorList>
    </citation>
    <scope>NUCLEOTIDE SEQUENCE [LARGE SCALE GENOMIC DNA]</scope>
</reference>
<dbReference type="SUPFAM" id="SSF143011">
    <property type="entry name" value="RelE-like"/>
    <property type="match status" value="1"/>
</dbReference>
<name>A0A0G0CX55_9BACT</name>
<organism evidence="1 2">
    <name type="scientific">Candidatus Woesebacteria bacterium GW2011_GWA2_33_28</name>
    <dbReference type="NCBI Taxonomy" id="1618561"/>
    <lineage>
        <taxon>Bacteria</taxon>
        <taxon>Candidatus Woeseibacteriota</taxon>
    </lineage>
</organism>
<evidence type="ECO:0000313" key="2">
    <source>
        <dbReference type="Proteomes" id="UP000033995"/>
    </source>
</evidence>
<evidence type="ECO:0008006" key="3">
    <source>
        <dbReference type="Google" id="ProtNLM"/>
    </source>
</evidence>
<gene>
    <name evidence="1" type="ORF">UR38_C0002G0095</name>
</gene>